<dbReference type="InterPro" id="IPR036409">
    <property type="entry name" value="Aldolase_II/adducin_N_sf"/>
</dbReference>
<keyword evidence="5" id="KW-1185">Reference proteome</keyword>
<dbReference type="EMBL" id="JBHUEN010000013">
    <property type="protein sequence ID" value="MFD1881079.1"/>
    <property type="molecule type" value="Genomic_DNA"/>
</dbReference>
<evidence type="ECO:0000313" key="4">
    <source>
        <dbReference type="EMBL" id="MFD1881079.1"/>
    </source>
</evidence>
<evidence type="ECO:0000259" key="3">
    <source>
        <dbReference type="SMART" id="SM01007"/>
    </source>
</evidence>
<name>A0ABW4R4E0_9RHOB</name>
<protein>
    <submittedName>
        <fullName evidence="4">Class II aldolase/adducin family protein</fullName>
    </submittedName>
</protein>
<keyword evidence="2" id="KW-0456">Lyase</keyword>
<dbReference type="SUPFAM" id="SSF53639">
    <property type="entry name" value="AraD/HMP-PK domain-like"/>
    <property type="match status" value="1"/>
</dbReference>
<keyword evidence="1" id="KW-0479">Metal-binding</keyword>
<dbReference type="PANTHER" id="PTHR22789:SF0">
    <property type="entry name" value="3-OXO-TETRONATE 4-PHOSPHATE DECARBOXYLASE-RELATED"/>
    <property type="match status" value="1"/>
</dbReference>
<dbReference type="SMART" id="SM01007">
    <property type="entry name" value="Aldolase_II"/>
    <property type="match status" value="1"/>
</dbReference>
<dbReference type="Proteomes" id="UP001597213">
    <property type="component" value="Unassembled WGS sequence"/>
</dbReference>
<evidence type="ECO:0000256" key="1">
    <source>
        <dbReference type="ARBA" id="ARBA00022723"/>
    </source>
</evidence>
<dbReference type="InterPro" id="IPR050197">
    <property type="entry name" value="Aldolase_class_II_sugar_metab"/>
</dbReference>
<gene>
    <name evidence="4" type="ORF">ACFSCT_05040</name>
</gene>
<dbReference type="Gene3D" id="3.40.225.10">
    <property type="entry name" value="Class II aldolase/adducin N-terminal domain"/>
    <property type="match status" value="1"/>
</dbReference>
<reference evidence="5" key="1">
    <citation type="journal article" date="2019" name="Int. J. Syst. Evol. Microbiol.">
        <title>The Global Catalogue of Microorganisms (GCM) 10K type strain sequencing project: providing services to taxonomists for standard genome sequencing and annotation.</title>
        <authorList>
            <consortium name="The Broad Institute Genomics Platform"/>
            <consortium name="The Broad Institute Genome Sequencing Center for Infectious Disease"/>
            <person name="Wu L."/>
            <person name="Ma J."/>
        </authorList>
    </citation>
    <scope>NUCLEOTIDE SEQUENCE [LARGE SCALE GENOMIC DNA]</scope>
    <source>
        <strain evidence="5">CCUG 56029</strain>
    </source>
</reference>
<dbReference type="InterPro" id="IPR001303">
    <property type="entry name" value="Aldolase_II/adducin_N"/>
</dbReference>
<accession>A0ABW4R4E0</accession>
<proteinExistence type="predicted"/>
<organism evidence="4 5">
    <name type="scientific">Paracoccus pacificus</name>
    <dbReference type="NCBI Taxonomy" id="1463598"/>
    <lineage>
        <taxon>Bacteria</taxon>
        <taxon>Pseudomonadati</taxon>
        <taxon>Pseudomonadota</taxon>
        <taxon>Alphaproteobacteria</taxon>
        <taxon>Rhodobacterales</taxon>
        <taxon>Paracoccaceae</taxon>
        <taxon>Paracoccus</taxon>
    </lineage>
</organism>
<dbReference type="PANTHER" id="PTHR22789">
    <property type="entry name" value="FUCULOSE PHOSPHATE ALDOLASE"/>
    <property type="match status" value="1"/>
</dbReference>
<comment type="caution">
    <text evidence="4">The sequence shown here is derived from an EMBL/GenBank/DDBJ whole genome shotgun (WGS) entry which is preliminary data.</text>
</comment>
<dbReference type="RefSeq" id="WP_379140628.1">
    <property type="nucleotide sequence ID" value="NZ_JBHUEN010000013.1"/>
</dbReference>
<feature type="domain" description="Class II aldolase/adducin N-terminal" evidence="3">
    <location>
        <begin position="9"/>
        <end position="180"/>
    </location>
</feature>
<dbReference type="Pfam" id="PF00596">
    <property type="entry name" value="Aldolase_II"/>
    <property type="match status" value="1"/>
</dbReference>
<sequence>MSPKPDLERTVRLAARALSRHGLVHAYGHCSARLDEAHFLVCAPRPMGLIEPGEAGTVVAIDAPLPEGVLGEVRIHQQIYRARPEVGGVARFMSPKAMSLAATGRVPQPRHAFGAYVAGTALWEDAQLVRDDDRARGVAATMGAAPAILLRGNGVVTAGATLEEAVVLAWYLEEACRVELDVLAAGLVDEPPTYTLETAATRATKAGLIFERMWEFLTAGDPESGVTRAGKNAA</sequence>
<evidence type="ECO:0000256" key="2">
    <source>
        <dbReference type="ARBA" id="ARBA00023239"/>
    </source>
</evidence>
<evidence type="ECO:0000313" key="5">
    <source>
        <dbReference type="Proteomes" id="UP001597213"/>
    </source>
</evidence>